<comment type="function">
    <text evidence="10">Zinc metalloprotease that mediates intramembrane proteolysis of proteins such as ATF6, ATF6B, SREBF1/SREBP1 and SREBF2/SREBP2. Catalyzes the second step in the proteolytic activation of the sterol regulatory element-binding proteins (SREBPs) SREBF1/SREBP1 and SREBF2/SREBP2: cleaves SREBPs within the first transmembrane segment, thereby releasing the N-terminal segment with a portion of the transmembrane segment attached. Mature N-terminal SREBP fragments shuttle to the nucleus and activate gene transcription. Also mediates the second step in the proteolytic activation of the cyclic AMP-dependent transcription factor ATF-6 (ATF6 and ATF6B). Involved in intramembrane proteolysis during bone formation. In astrocytes and osteoblasts, upon DNA damage and ER stress, mediates the second step of the regulated intramembrane proteolytic activation of the transcription factor CREB3L1, leading to the inhibition of cell-cycle progression.</text>
</comment>
<feature type="transmembrane region" description="Helical" evidence="11">
    <location>
        <begin position="486"/>
        <end position="512"/>
    </location>
</feature>
<feature type="transmembrane region" description="Helical" evidence="11">
    <location>
        <begin position="236"/>
        <end position="256"/>
    </location>
</feature>
<feature type="domain" description="Peptidase M50" evidence="12">
    <location>
        <begin position="163"/>
        <end position="528"/>
    </location>
</feature>
<evidence type="ECO:0000256" key="3">
    <source>
        <dbReference type="ARBA" id="ARBA00009989"/>
    </source>
</evidence>
<dbReference type="EC" id="3.4.24.85" evidence="4"/>
<evidence type="ECO:0000256" key="4">
    <source>
        <dbReference type="ARBA" id="ARBA00012347"/>
    </source>
</evidence>
<dbReference type="SUPFAM" id="SSF50156">
    <property type="entry name" value="PDZ domain-like"/>
    <property type="match status" value="1"/>
</dbReference>
<dbReference type="GO" id="GO:0012505">
    <property type="term" value="C:endomembrane system"/>
    <property type="evidence" value="ECO:0007669"/>
    <property type="project" value="UniProtKB-SubCell"/>
</dbReference>
<dbReference type="PRINTS" id="PR01000">
    <property type="entry name" value="SREBPS2PTASE"/>
</dbReference>
<reference evidence="13 14" key="2">
    <citation type="submission" date="2018-11" db="EMBL/GenBank/DDBJ databases">
        <authorList>
            <consortium name="Pathogen Informatics"/>
        </authorList>
    </citation>
    <scope>NUCLEOTIDE SEQUENCE [LARGE SCALE GENOMIC DNA]</scope>
</reference>
<protein>
    <recommendedName>
        <fullName evidence="5">Membrane-bound transcription factor site-2 protease</fullName>
        <ecNumber evidence="4">3.4.24.85</ecNumber>
    </recommendedName>
    <alternativeName>
        <fullName evidence="9">Endopeptidase S2P</fullName>
    </alternativeName>
</protein>
<accession>A0A0R3QKD6</accession>
<comment type="similarity">
    <text evidence="3">Belongs to the peptidase M50A family.</text>
</comment>
<feature type="transmembrane region" description="Helical" evidence="11">
    <location>
        <begin position="190"/>
        <end position="215"/>
    </location>
</feature>
<dbReference type="InterPro" id="IPR008915">
    <property type="entry name" value="Peptidase_M50"/>
</dbReference>
<keyword evidence="8 11" id="KW-0472">Membrane</keyword>
<dbReference type="STRING" id="42155.A0A0R3QKD6"/>
<keyword evidence="14" id="KW-1185">Reference proteome</keyword>
<dbReference type="EMBL" id="UZAG01015510">
    <property type="protein sequence ID" value="VDO21013.1"/>
    <property type="molecule type" value="Genomic_DNA"/>
</dbReference>
<feature type="transmembrane region" description="Helical" evidence="11">
    <location>
        <begin position="533"/>
        <end position="554"/>
    </location>
</feature>
<evidence type="ECO:0000259" key="12">
    <source>
        <dbReference type="Pfam" id="PF02163"/>
    </source>
</evidence>
<gene>
    <name evidence="13" type="ORF">BTMF_LOCUS6153</name>
</gene>
<sequence>MLFTILAWFMAFWSTINLLDYFLRSLHIPVYMAFVERYELIVTLFQVNSVITFQIRFVPIRSPCTILKTFAQNNSLSCLLTIWFTIGIISAIICLFGVTLYLSRSTVIEITSWWFEYFHSFASDVVYQLEPATFRKEFIKEDDGLKFIIPGWNIPWTQVPLYVVVLLVAVVVHEMGHMLAALSINVPVTSMGFILFAIYFGAYVEIDAVAMREFLLFVRYESSLFPLGRLSSIQKLRISCAGIWHNLVFALFAWILHESTSFIVSPLYMSDAGVYIESLQKDSPISGPVGLHKGNVIQAINDCDVSNINDWNRCLTTIKYTNSGFCVPDDIIAENMANEMQLVGNELDCCHNSTWGNSASHMCFYVRDWMHTIPKKRSHELLEYFSAKICSCLSARYTADLQFCSSTENCVDTNGRLRTIHSSCVFPAVLGNMSFMRISIGNTSRVILYVGYARELEFHVQVSNYIPRLPIISTFIPYFIELGTKYIFTFSLAFAVINATPCIFLDGQYIFSNFVDFMFSKLRPRRRRLIKRLVLTYGTTLLAVNFTLAIWKLYKHIV</sequence>
<evidence type="ECO:0000256" key="10">
    <source>
        <dbReference type="ARBA" id="ARBA00045828"/>
    </source>
</evidence>
<evidence type="ECO:0000256" key="1">
    <source>
        <dbReference type="ARBA" id="ARBA00001350"/>
    </source>
</evidence>
<keyword evidence="7 11" id="KW-1133">Transmembrane helix</keyword>
<dbReference type="Pfam" id="PF02163">
    <property type="entry name" value="Peptidase_M50"/>
    <property type="match status" value="1"/>
</dbReference>
<organism evidence="15">
    <name type="scientific">Brugia timori</name>
    <dbReference type="NCBI Taxonomy" id="42155"/>
    <lineage>
        <taxon>Eukaryota</taxon>
        <taxon>Metazoa</taxon>
        <taxon>Ecdysozoa</taxon>
        <taxon>Nematoda</taxon>
        <taxon>Chromadorea</taxon>
        <taxon>Rhabditida</taxon>
        <taxon>Spirurina</taxon>
        <taxon>Spiruromorpha</taxon>
        <taxon>Filarioidea</taxon>
        <taxon>Onchocercidae</taxon>
        <taxon>Brugia</taxon>
    </lineage>
</organism>
<feature type="transmembrane region" description="Helical" evidence="11">
    <location>
        <begin position="80"/>
        <end position="102"/>
    </location>
</feature>
<name>A0A0R3QKD6_9BILA</name>
<dbReference type="GO" id="GO:0005737">
    <property type="term" value="C:cytoplasm"/>
    <property type="evidence" value="ECO:0007669"/>
    <property type="project" value="TreeGrafter"/>
</dbReference>
<evidence type="ECO:0000256" key="9">
    <source>
        <dbReference type="ARBA" id="ARBA00032658"/>
    </source>
</evidence>
<dbReference type="PANTHER" id="PTHR13325">
    <property type="entry name" value="PROTEASE M50 MEMBRANE-BOUND TRANSCRIPTION FACTOR SITE 2 PROTEASE"/>
    <property type="match status" value="1"/>
</dbReference>
<dbReference type="GO" id="GO:1905897">
    <property type="term" value="P:regulation of response to endoplasmic reticulum stress"/>
    <property type="evidence" value="ECO:0007669"/>
    <property type="project" value="TreeGrafter"/>
</dbReference>
<evidence type="ECO:0000256" key="2">
    <source>
        <dbReference type="ARBA" id="ARBA00004127"/>
    </source>
</evidence>
<dbReference type="Proteomes" id="UP000280834">
    <property type="component" value="Unassembled WGS sequence"/>
</dbReference>
<evidence type="ECO:0000313" key="14">
    <source>
        <dbReference type="Proteomes" id="UP000280834"/>
    </source>
</evidence>
<dbReference type="AlphaFoldDB" id="A0A0R3QKD6"/>
<keyword evidence="6 11" id="KW-0812">Transmembrane</keyword>
<evidence type="ECO:0000313" key="15">
    <source>
        <dbReference type="WBParaSite" id="BTMF_0000807201-mRNA-1"/>
    </source>
</evidence>
<dbReference type="WBParaSite" id="BTMF_0000807201-mRNA-1">
    <property type="protein sequence ID" value="BTMF_0000807201-mRNA-1"/>
    <property type="gene ID" value="BTMF_0000807201"/>
</dbReference>
<dbReference type="GO" id="GO:0016020">
    <property type="term" value="C:membrane"/>
    <property type="evidence" value="ECO:0007669"/>
    <property type="project" value="InterPro"/>
</dbReference>
<dbReference type="GO" id="GO:0004222">
    <property type="term" value="F:metalloendopeptidase activity"/>
    <property type="evidence" value="ECO:0007669"/>
    <property type="project" value="InterPro"/>
</dbReference>
<comment type="subcellular location">
    <subcellularLocation>
        <location evidence="2">Endomembrane system</location>
        <topology evidence="2">Multi-pass membrane protein</topology>
    </subcellularLocation>
</comment>
<evidence type="ECO:0000256" key="5">
    <source>
        <dbReference type="ARBA" id="ARBA00014400"/>
    </source>
</evidence>
<evidence type="ECO:0000256" key="11">
    <source>
        <dbReference type="SAM" id="Phobius"/>
    </source>
</evidence>
<dbReference type="InterPro" id="IPR036034">
    <property type="entry name" value="PDZ_sf"/>
</dbReference>
<evidence type="ECO:0000256" key="6">
    <source>
        <dbReference type="ARBA" id="ARBA00022692"/>
    </source>
</evidence>
<reference evidence="15" key="1">
    <citation type="submission" date="2017-02" db="UniProtKB">
        <authorList>
            <consortium name="WormBaseParasite"/>
        </authorList>
    </citation>
    <scope>IDENTIFICATION</scope>
</reference>
<evidence type="ECO:0000256" key="8">
    <source>
        <dbReference type="ARBA" id="ARBA00023136"/>
    </source>
</evidence>
<dbReference type="PANTHER" id="PTHR13325:SF3">
    <property type="entry name" value="MEMBRANE-BOUND TRANSCRIPTION FACTOR SITE-2 PROTEASE"/>
    <property type="match status" value="1"/>
</dbReference>
<proteinExistence type="inferred from homology"/>
<dbReference type="GO" id="GO:0031293">
    <property type="term" value="P:membrane protein intracellular domain proteolysis"/>
    <property type="evidence" value="ECO:0007669"/>
    <property type="project" value="TreeGrafter"/>
</dbReference>
<evidence type="ECO:0000256" key="7">
    <source>
        <dbReference type="ARBA" id="ARBA00022989"/>
    </source>
</evidence>
<evidence type="ECO:0000313" key="13">
    <source>
        <dbReference type="EMBL" id="VDO21013.1"/>
    </source>
</evidence>
<comment type="catalytic activity">
    <reaction evidence="1">
        <text>Cleaves several transcription factors that are type-2 transmembrane proteins within membrane-spanning domains. Known substrates include sterol regulatory element-binding protein (SREBP) -1, SREBP-2 and forms of the transcriptional activator ATF6. SREBP-2 is cleaved at the site 477-DRSRILL-|-CVLTFLCLSFNPLTSLLQWGGA-505. The residues Asn-Pro, 11 residues distal to the site of cleavage in the membrane-spanning domain, are important for cleavage by S2P endopeptidase. Replacement of either of these residues does not prevent cleavage, but there is no cleavage if both of these residues are replaced.</text>
        <dbReference type="EC" id="3.4.24.85"/>
    </reaction>
</comment>
<dbReference type="InterPro" id="IPR001193">
    <property type="entry name" value="MBTPS2"/>
</dbReference>